<dbReference type="AlphaFoldDB" id="A0A2C6KQJ1"/>
<feature type="non-terminal residue" evidence="1">
    <location>
        <position position="1"/>
    </location>
</feature>
<dbReference type="EMBL" id="MIGC01003909">
    <property type="protein sequence ID" value="PHJ18765.1"/>
    <property type="molecule type" value="Genomic_DNA"/>
</dbReference>
<reference evidence="1 2" key="1">
    <citation type="journal article" date="2017" name="Int. J. Parasitol.">
        <title>The genome of the protozoan parasite Cystoisospora suis and a reverse vaccinology approach to identify vaccine candidates.</title>
        <authorList>
            <person name="Palmieri N."/>
            <person name="Shrestha A."/>
            <person name="Ruttkowski B."/>
            <person name="Beck T."/>
            <person name="Vogl C."/>
            <person name="Tomley F."/>
            <person name="Blake D.P."/>
            <person name="Joachim A."/>
        </authorList>
    </citation>
    <scope>NUCLEOTIDE SEQUENCE [LARGE SCALE GENOMIC DNA]</scope>
    <source>
        <strain evidence="1 2">Wien I</strain>
    </source>
</reference>
<dbReference type="Gene3D" id="1.10.730.10">
    <property type="entry name" value="Isoleucyl-tRNA Synthetase, Domain 1"/>
    <property type="match status" value="1"/>
</dbReference>
<protein>
    <submittedName>
        <fullName evidence="1">Trna ligases class i protein</fullName>
    </submittedName>
</protein>
<dbReference type="InterPro" id="IPR009080">
    <property type="entry name" value="tRNAsynth_Ia_anticodon-bd"/>
</dbReference>
<comment type="caution">
    <text evidence="1">The sequence shown here is derived from an EMBL/GenBank/DDBJ whole genome shotgun (WGS) entry which is preliminary data.</text>
</comment>
<dbReference type="SUPFAM" id="SSF47323">
    <property type="entry name" value="Anticodon-binding domain of a subclass of class I aminoacyl-tRNA synthetases"/>
    <property type="match status" value="1"/>
</dbReference>
<accession>A0A2C6KQJ1</accession>
<evidence type="ECO:0000313" key="1">
    <source>
        <dbReference type="EMBL" id="PHJ18765.1"/>
    </source>
</evidence>
<dbReference type="GO" id="GO:0005524">
    <property type="term" value="F:ATP binding"/>
    <property type="evidence" value="ECO:0007669"/>
    <property type="project" value="InterPro"/>
</dbReference>
<dbReference type="VEuPathDB" id="ToxoDB:CSUI_007408"/>
<dbReference type="Proteomes" id="UP000221165">
    <property type="component" value="Unassembled WGS sequence"/>
</dbReference>
<dbReference type="GeneID" id="94430765"/>
<sequence length="76" mass="9000">KKRRSSFSSLLYSISEFLRRLALFLSPVTPGLSDRILNQFRVPHRLRVLRDLERFHEKNFLQGGDLHLVEIPKKLI</sequence>
<dbReference type="GO" id="GO:0004812">
    <property type="term" value="F:aminoacyl-tRNA ligase activity"/>
    <property type="evidence" value="ECO:0007669"/>
    <property type="project" value="InterPro"/>
</dbReference>
<gene>
    <name evidence="1" type="ORF">CSUI_007408</name>
</gene>
<dbReference type="RefSeq" id="XP_067920470.1">
    <property type="nucleotide sequence ID" value="XM_068067554.1"/>
</dbReference>
<evidence type="ECO:0000313" key="2">
    <source>
        <dbReference type="Proteomes" id="UP000221165"/>
    </source>
</evidence>
<keyword evidence="2" id="KW-1185">Reference proteome</keyword>
<name>A0A2C6KQJ1_9APIC</name>
<proteinExistence type="predicted"/>
<dbReference type="GO" id="GO:0006418">
    <property type="term" value="P:tRNA aminoacylation for protein translation"/>
    <property type="evidence" value="ECO:0007669"/>
    <property type="project" value="InterPro"/>
</dbReference>
<keyword evidence="1" id="KW-0436">Ligase</keyword>
<organism evidence="1 2">
    <name type="scientific">Cystoisospora suis</name>
    <dbReference type="NCBI Taxonomy" id="483139"/>
    <lineage>
        <taxon>Eukaryota</taxon>
        <taxon>Sar</taxon>
        <taxon>Alveolata</taxon>
        <taxon>Apicomplexa</taxon>
        <taxon>Conoidasida</taxon>
        <taxon>Coccidia</taxon>
        <taxon>Eucoccidiorida</taxon>
        <taxon>Eimeriorina</taxon>
        <taxon>Sarcocystidae</taxon>
        <taxon>Cystoisospora</taxon>
    </lineage>
</organism>